<dbReference type="GO" id="GO:0030991">
    <property type="term" value="C:intraciliary transport particle A"/>
    <property type="evidence" value="ECO:0007669"/>
    <property type="project" value="TreeGrafter"/>
</dbReference>
<dbReference type="GO" id="GO:0008104">
    <property type="term" value="P:intracellular protein localization"/>
    <property type="evidence" value="ECO:0007669"/>
    <property type="project" value="UniProtKB-ARBA"/>
</dbReference>
<dbReference type="FunFam" id="1.25.40.470:FF:000009">
    <property type="entry name" value="WD repeat-containing protein 19 isoform X1"/>
    <property type="match status" value="1"/>
</dbReference>
<dbReference type="InterPro" id="IPR015943">
    <property type="entry name" value="WD40/YVTN_repeat-like_dom_sf"/>
</dbReference>
<dbReference type="InterPro" id="IPR036322">
    <property type="entry name" value="WD40_repeat_dom_sf"/>
</dbReference>
<dbReference type="InterPro" id="IPR039468">
    <property type="entry name" value="WDR19_WD40_rpt"/>
</dbReference>
<dbReference type="Proteomes" id="UP001165289">
    <property type="component" value="Unassembled WGS sequence"/>
</dbReference>
<dbReference type="SUPFAM" id="SSF48452">
    <property type="entry name" value="TPR-like"/>
    <property type="match status" value="1"/>
</dbReference>
<feature type="domain" description="WDR19 first beta-propeller" evidence="9">
    <location>
        <begin position="14"/>
        <end position="347"/>
    </location>
</feature>
<feature type="domain" description="IF140/IFT172/WDR19 TPR" evidence="10">
    <location>
        <begin position="859"/>
        <end position="1054"/>
    </location>
</feature>
<evidence type="ECO:0000259" key="9">
    <source>
        <dbReference type="Pfam" id="PF23389"/>
    </source>
</evidence>
<keyword evidence="2" id="KW-0853">WD repeat</keyword>
<evidence type="ECO:0000256" key="6">
    <source>
        <dbReference type="ARBA" id="ARBA00023069"/>
    </source>
</evidence>
<evidence type="ECO:0000256" key="5">
    <source>
        <dbReference type="ARBA" id="ARBA00022803"/>
    </source>
</evidence>
<dbReference type="Pfam" id="PF23389">
    <property type="entry name" value="Beta-prop_WDR19_1st"/>
    <property type="match status" value="1"/>
</dbReference>
<keyword evidence="3" id="KW-0677">Repeat</keyword>
<protein>
    <submittedName>
        <fullName evidence="11">WD repeat-containing protein 19-like</fullName>
    </submittedName>
</protein>
<keyword evidence="12" id="KW-1185">Reference proteome</keyword>
<sequence length="1360" mass="153414">MKRVFTIDGSNGPVRIQWQKRHGNFLAVATSHRVQLYARHGDMRREISLPGVFGYMDWQKDGDVLAVLHDRNTVIYLWEAHLQKLLQVDANLKDQLTWCSWSKVSSHLAVGTSKGSLIVYNHQSSKKVPVIGKHSKRITCGAWNSQNQIVLGSDDKTISLNSVDGDELKKISVRLEPNNIRLSNMKRDANKALFETSVSAVLGRRTLFLWDTEGSTPSSGDPPGQVQVELAFQNAYGDIVDYAWYGDGYLCIAFSNGFTVVVSTHPTEIGHELSQSRPHKNSLDGFVVSGASKVASVGSSPQQITLVDLSDPKEALVILPVDEEMGRLEKMTWTDDGQLLSVSTADGTVFTYLASLTVLGAACQTRVAYLTSLTEVTTFDPSQQDGTMLRIRVPVEPQFLGVGADVMAVGMNNRVWFFELHEDRWEEISDREYLGNVHCVKVCGDYAAVLFEDKILLHLVDECVEAEESRESRIFPGPAGKGAIVCCELTQDFLIYGTDQGGIHYFYLEEWQLVSEYKHEVGVRLLAPDPSGTRLTLTDDKGDGYVYSPLDDSLVEIPNLGAGTKGVLWDQSPLDRGVFATQEQNQVRGYMYLRESIYGAQCEYLGETSLGEGYKPLLLYGGEIWCLNAHGKIVSFQMMSHKQPEDTMGDNLNHFVEEQFLEESLEQALRLNRFRESWSLAHSLNNKNGWRQIAERSIYLLEVELAQRAYREEGEGGMVLSLESLISVEDKNLLAGHLLALRGEFDSAQDVMLRSSQPQAALSMRRDLLHWDQALQLARALSPEQIPAISREYAQQLEFQGDYSGALENYDRGVTGRDEDRENDLLCQAGMARNSVRVGEISRGENLARQHPSQLVKQECAQLLENLKLYGQAGQLYEEAREFERAASVYARLKQWNKVGNLLTQVTSPKIHAQYAKAKEVDGSYAESIRAYEQAGDYESIIRINLENLGTVEEAVRVAQESESHEGAKLVARHYQRRGQFAEAVEFLVLSKCVDEAFQMALQQNEMKRFAEIIGDRASLEDNLRIARYFDDSREHYLAGVFYLRCGDHSKALQHFLMAPTGLADKDTIALAIETVGKAENDGLTHQLIGFLMGETDGEPKDARYLFQLYMALKQYREAARTAIIIAREDQAAGNYRNARDMLLKMYRELRDKHIRVPNEMFNGLMLLHSYILVRFHVKRKDHAKAARLLIRVAGSISKFPAHVVQILTSTVIECQRAGLKQSAFTYAAMLMRPEYRQLIDAKWKNNIENIVRRGSEKDEQVNEPLLPCPFCHTSLPEYQLDCPQCKNNVPYCLQTGRHMILEDWTRCPHCHFPALFSELSQYTNEEGAMCLMCSLALSPRHVTKIDDPTPYLRPHETIE</sequence>
<keyword evidence="7" id="KW-0966">Cell projection</keyword>
<evidence type="ECO:0000313" key="11">
    <source>
        <dbReference type="EMBL" id="KAI6657490.1"/>
    </source>
</evidence>
<dbReference type="SUPFAM" id="SSF50978">
    <property type="entry name" value="WD40 repeat-like"/>
    <property type="match status" value="1"/>
</dbReference>
<evidence type="ECO:0000256" key="7">
    <source>
        <dbReference type="ARBA" id="ARBA00023273"/>
    </source>
</evidence>
<keyword evidence="4" id="KW-0970">Cilium biogenesis/degradation</keyword>
<comment type="caution">
    <text evidence="11">The sequence shown here is derived from an EMBL/GenBank/DDBJ whole genome shotgun (WGS) entry which is preliminary data.</text>
</comment>
<dbReference type="PANTHER" id="PTHR14920:SF0">
    <property type="entry name" value="WD REPEAT DOMAIN 19"/>
    <property type="match status" value="1"/>
</dbReference>
<evidence type="ECO:0000256" key="1">
    <source>
        <dbReference type="ARBA" id="ARBA00004138"/>
    </source>
</evidence>
<dbReference type="GO" id="GO:0005929">
    <property type="term" value="C:cilium"/>
    <property type="evidence" value="ECO:0007669"/>
    <property type="project" value="UniProtKB-SubCell"/>
</dbReference>
<evidence type="ECO:0000313" key="12">
    <source>
        <dbReference type="Proteomes" id="UP001165289"/>
    </source>
</evidence>
<dbReference type="EMBL" id="JAKMXF010000111">
    <property type="protein sequence ID" value="KAI6657490.1"/>
    <property type="molecule type" value="Genomic_DNA"/>
</dbReference>
<keyword evidence="5" id="KW-0802">TPR repeat</keyword>
<dbReference type="Gene3D" id="1.25.40.470">
    <property type="match status" value="2"/>
</dbReference>
<evidence type="ECO:0000259" key="8">
    <source>
        <dbReference type="Pfam" id="PF15911"/>
    </source>
</evidence>
<evidence type="ECO:0000256" key="4">
    <source>
        <dbReference type="ARBA" id="ARBA00022794"/>
    </source>
</evidence>
<dbReference type="GO" id="GO:0035721">
    <property type="term" value="P:intraciliary retrograde transport"/>
    <property type="evidence" value="ECO:0007669"/>
    <property type="project" value="InterPro"/>
</dbReference>
<dbReference type="SMART" id="SM00320">
    <property type="entry name" value="WD40"/>
    <property type="match status" value="3"/>
</dbReference>
<name>A0AAV7K9W4_9METZ</name>
<dbReference type="InterPro" id="IPR011990">
    <property type="entry name" value="TPR-like_helical_dom_sf"/>
</dbReference>
<dbReference type="Gene3D" id="2.130.10.10">
    <property type="entry name" value="YVTN repeat-like/Quinoprotein amine dehydrogenase"/>
    <property type="match status" value="2"/>
</dbReference>
<dbReference type="GO" id="GO:0060271">
    <property type="term" value="P:cilium assembly"/>
    <property type="evidence" value="ECO:0007669"/>
    <property type="project" value="TreeGrafter"/>
</dbReference>
<comment type="subcellular location">
    <subcellularLocation>
        <location evidence="1">Cell projection</location>
        <location evidence="1">Cilium</location>
    </subcellularLocation>
</comment>
<dbReference type="InterPro" id="IPR040379">
    <property type="entry name" value="WDR19/dyf-2"/>
</dbReference>
<keyword evidence="6" id="KW-0969">Cilium</keyword>
<organism evidence="11 12">
    <name type="scientific">Oopsacas minuta</name>
    <dbReference type="NCBI Taxonomy" id="111878"/>
    <lineage>
        <taxon>Eukaryota</taxon>
        <taxon>Metazoa</taxon>
        <taxon>Porifera</taxon>
        <taxon>Hexactinellida</taxon>
        <taxon>Hexasterophora</taxon>
        <taxon>Lyssacinosida</taxon>
        <taxon>Leucopsacidae</taxon>
        <taxon>Oopsacas</taxon>
    </lineage>
</organism>
<dbReference type="Pfam" id="PF24762">
    <property type="entry name" value="TPR_IF140-IFT172"/>
    <property type="match status" value="1"/>
</dbReference>
<dbReference type="Pfam" id="PF15911">
    <property type="entry name" value="Beta-prop_WDR19_2nd"/>
    <property type="match status" value="1"/>
</dbReference>
<reference evidence="11 12" key="1">
    <citation type="journal article" date="2023" name="BMC Biol.">
        <title>The compact genome of the sponge Oopsacas minuta (Hexactinellida) is lacking key metazoan core genes.</title>
        <authorList>
            <person name="Santini S."/>
            <person name="Schenkelaars Q."/>
            <person name="Jourda C."/>
            <person name="Duchesne M."/>
            <person name="Belahbib H."/>
            <person name="Rocher C."/>
            <person name="Selva M."/>
            <person name="Riesgo A."/>
            <person name="Vervoort M."/>
            <person name="Leys S.P."/>
            <person name="Kodjabachian L."/>
            <person name="Le Bivic A."/>
            <person name="Borchiellini C."/>
            <person name="Claverie J.M."/>
            <person name="Renard E."/>
        </authorList>
    </citation>
    <scope>NUCLEOTIDE SEQUENCE [LARGE SCALE GENOMIC DNA]</scope>
    <source>
        <strain evidence="11">SPO-2</strain>
    </source>
</reference>
<evidence type="ECO:0000256" key="3">
    <source>
        <dbReference type="ARBA" id="ARBA00022737"/>
    </source>
</evidence>
<evidence type="ECO:0000259" key="10">
    <source>
        <dbReference type="Pfam" id="PF24762"/>
    </source>
</evidence>
<dbReference type="FunFam" id="2.130.10.10:FF:000242">
    <property type="entry name" value="WD repeat domain 19, isoform CRA_a"/>
    <property type="match status" value="1"/>
</dbReference>
<dbReference type="SUPFAM" id="SSF69322">
    <property type="entry name" value="Tricorn protease domain 2"/>
    <property type="match status" value="1"/>
</dbReference>
<dbReference type="InterPro" id="IPR056168">
    <property type="entry name" value="TPR_IF140/IFT172/WDR19"/>
</dbReference>
<dbReference type="PANTHER" id="PTHR14920">
    <property type="entry name" value="OSMOTIC AVOIDANCE ABNORMAL PROTEIN 1/WD REPEAT MEMBRANE PROTEIN"/>
    <property type="match status" value="1"/>
</dbReference>
<proteinExistence type="predicted"/>
<dbReference type="InterPro" id="IPR001680">
    <property type="entry name" value="WD40_rpt"/>
</dbReference>
<accession>A0AAV7K9W4</accession>
<evidence type="ECO:0000256" key="2">
    <source>
        <dbReference type="ARBA" id="ARBA00022574"/>
    </source>
</evidence>
<dbReference type="InterPro" id="IPR057855">
    <property type="entry name" value="Beta-prop_WDR19_1st"/>
</dbReference>
<feature type="domain" description="WDR19 WD40 repeat" evidence="8">
    <location>
        <begin position="367"/>
        <end position="641"/>
    </location>
</feature>
<gene>
    <name evidence="11" type="ORF">LOD99_236</name>
</gene>